<dbReference type="Proteomes" id="UP000186165">
    <property type="component" value="Chromosome"/>
</dbReference>
<reference evidence="1 3" key="1">
    <citation type="submission" date="2016-06" db="EMBL/GenBank/DDBJ databases">
        <title>Discovery of anaerobic lithoheterotrophic haloarchaeon capable of sulfur respiration by hydrogen and formate.</title>
        <authorList>
            <person name="Sorokin D.Y."/>
            <person name="Kublanov I.V."/>
            <person name="Roman P."/>
            <person name="Sinninghe Damste J.S."/>
            <person name="Golyshin P.N."/>
            <person name="Rojo D."/>
            <person name="Ciordia S."/>
            <person name="Mena Md.C."/>
            <person name="Ferrer M."/>
            <person name="Smedile F."/>
            <person name="Messina E."/>
            <person name="La Cono V."/>
            <person name="Yakimov M.M."/>
        </authorList>
    </citation>
    <scope>NUCLEOTIDE SEQUENCE [LARGE SCALE GENOMIC DNA]</scope>
    <source>
        <strain evidence="1 3">HTSR1</strain>
    </source>
</reference>
<reference evidence="2" key="3">
    <citation type="journal article" date="2017" name="ISME J.">
        <title>Discovery of anaerobic lithoheterotrophic haloarchaea, ubiquitous in hypersaline habitats.</title>
        <authorList>
            <person name="Sorokin D.Y."/>
            <person name="Messina E."/>
            <person name="Smedile F."/>
            <person name="Roman P."/>
            <person name="Damste J.S.S."/>
            <person name="Ciordia S."/>
            <person name="Mena M.C."/>
            <person name="Ferrer M."/>
            <person name="Golyshin P.N."/>
            <person name="Kublanov I.V."/>
            <person name="Samarov N.I."/>
            <person name="Toshchakov S.V."/>
            <person name="La Cono V."/>
            <person name="Yakimov M.M."/>
        </authorList>
    </citation>
    <scope>NUCLEOTIDE SEQUENCE</scope>
    <source>
        <strain evidence="2">HSR6</strain>
    </source>
</reference>
<dbReference type="EMBL" id="CP016804">
    <property type="protein sequence ID" value="APE96481.1"/>
    <property type="molecule type" value="Genomic_DNA"/>
</dbReference>
<dbReference type="OrthoDB" id="213744at2157"/>
<dbReference type="KEGG" id="hhsr:HSR6_2052"/>
<name>A0A1D8S720_9EURY</name>
<sequence>MTAALADAFRSRPEFQETERGDFIIDGTDFEARVTVESDTVTLTQELPTLDSTVQGETVAEVVADGWEETFRRRVADVGKVIASPGGEPAVERDGESLRVTIELPADPTEAPAAALGAANYVEGTWVEGIVPGYDYDERVQAIRNRARETGGEGA</sequence>
<accession>A0A1D8S720</accession>
<dbReference type="EMBL" id="CP016070">
    <property type="protein sequence ID" value="AOW81139.1"/>
    <property type="molecule type" value="Genomic_DNA"/>
</dbReference>
<dbReference type="Proteomes" id="UP000185608">
    <property type="component" value="Chromosome"/>
</dbReference>
<dbReference type="GeneID" id="30418585"/>
<evidence type="ECO:0000313" key="1">
    <source>
        <dbReference type="EMBL" id="AOW81139.1"/>
    </source>
</evidence>
<organism evidence="1 3">
    <name type="scientific">Halodesulfurarchaeum formicicum</name>
    <dbReference type="NCBI Taxonomy" id="1873524"/>
    <lineage>
        <taxon>Archaea</taxon>
        <taxon>Methanobacteriati</taxon>
        <taxon>Methanobacteriota</taxon>
        <taxon>Stenosarchaea group</taxon>
        <taxon>Halobacteria</taxon>
        <taxon>Halobacteriales</taxon>
        <taxon>Halobacteriaceae</taxon>
        <taxon>Halodesulfurarchaeum</taxon>
    </lineage>
</organism>
<evidence type="ECO:0000313" key="4">
    <source>
        <dbReference type="Proteomes" id="UP000186165"/>
    </source>
</evidence>
<dbReference type="InterPro" id="IPR043851">
    <property type="entry name" value="DUF5813"/>
</dbReference>
<gene>
    <name evidence="2" type="ORF">HSR6_2052</name>
    <name evidence="1" type="ORF">HTSR_1977</name>
</gene>
<evidence type="ECO:0000313" key="2">
    <source>
        <dbReference type="EMBL" id="APE96481.1"/>
    </source>
</evidence>
<keyword evidence="4" id="KW-1185">Reference proteome</keyword>
<dbReference type="AlphaFoldDB" id="A0A1D8S720"/>
<proteinExistence type="predicted"/>
<reference evidence="4" key="2">
    <citation type="submission" date="2016-08" db="EMBL/GenBank/DDBJ databases">
        <title>Discovery of first anaerobic lithoheterotrophic haloarchae widely represented in hypersaline habitats.</title>
        <authorList>
            <person name="Sorokin D.Y."/>
            <person name="Kublanov I.V."/>
            <person name="Roman P."/>
            <person name="Sinninghe Damste J.S."/>
            <person name="Golyshin P.N."/>
            <person name="Rojo D."/>
            <person name="Ciordia S."/>
            <person name="Mena Md.C."/>
            <person name="Ferrer M."/>
            <person name="Smedile F."/>
            <person name="Messina E."/>
            <person name="La Cono V."/>
            <person name="Yakimov M.M."/>
        </authorList>
    </citation>
    <scope>NUCLEOTIDE SEQUENCE [LARGE SCALE GENOMIC DNA]</scope>
    <source>
        <strain evidence="4">HSR6</strain>
    </source>
</reference>
<dbReference type="Pfam" id="PF19130">
    <property type="entry name" value="DUF5813"/>
    <property type="match status" value="1"/>
</dbReference>
<dbReference type="KEGG" id="halh:HTSR_1977"/>
<dbReference type="RefSeq" id="WP_070365785.1">
    <property type="nucleotide sequence ID" value="NZ_CP016070.1"/>
</dbReference>
<evidence type="ECO:0000313" key="3">
    <source>
        <dbReference type="Proteomes" id="UP000185608"/>
    </source>
</evidence>
<accession>A0A1J1AFU0</accession>
<protein>
    <submittedName>
        <fullName evidence="1">Uncharacterized protein</fullName>
    </submittedName>
</protein>
<dbReference type="STRING" id="1873524.HSR6_2052"/>